<reference evidence="2 3" key="1">
    <citation type="submission" date="2014-04" db="EMBL/GenBank/DDBJ databases">
        <authorList>
            <consortium name="DOE Joint Genome Institute"/>
            <person name="Kuo A."/>
            <person name="Zuccaro A."/>
            <person name="Kohler A."/>
            <person name="Nagy L.G."/>
            <person name="Floudas D."/>
            <person name="Copeland A."/>
            <person name="Barry K.W."/>
            <person name="Cichocki N."/>
            <person name="Veneault-Fourrey C."/>
            <person name="LaButti K."/>
            <person name="Lindquist E.A."/>
            <person name="Lipzen A."/>
            <person name="Lundell T."/>
            <person name="Morin E."/>
            <person name="Murat C."/>
            <person name="Sun H."/>
            <person name="Tunlid A."/>
            <person name="Henrissat B."/>
            <person name="Grigoriev I.V."/>
            <person name="Hibbett D.S."/>
            <person name="Martin F."/>
            <person name="Nordberg H.P."/>
            <person name="Cantor M.N."/>
            <person name="Hua S.X."/>
        </authorList>
    </citation>
    <scope>NUCLEOTIDE SEQUENCE [LARGE SCALE GENOMIC DNA]</scope>
    <source>
        <strain evidence="2 3">MAFF 305830</strain>
    </source>
</reference>
<reference evidence="3" key="2">
    <citation type="submission" date="2015-01" db="EMBL/GenBank/DDBJ databases">
        <title>Evolutionary Origins and Diversification of the Mycorrhizal Mutualists.</title>
        <authorList>
            <consortium name="DOE Joint Genome Institute"/>
            <consortium name="Mycorrhizal Genomics Consortium"/>
            <person name="Kohler A."/>
            <person name="Kuo A."/>
            <person name="Nagy L.G."/>
            <person name="Floudas D."/>
            <person name="Copeland A."/>
            <person name="Barry K.W."/>
            <person name="Cichocki N."/>
            <person name="Veneault-Fourrey C."/>
            <person name="LaButti K."/>
            <person name="Lindquist E.A."/>
            <person name="Lipzen A."/>
            <person name="Lundell T."/>
            <person name="Morin E."/>
            <person name="Murat C."/>
            <person name="Riley R."/>
            <person name="Ohm R."/>
            <person name="Sun H."/>
            <person name="Tunlid A."/>
            <person name="Henrissat B."/>
            <person name="Grigoriev I.V."/>
            <person name="Hibbett D.S."/>
            <person name="Martin F."/>
        </authorList>
    </citation>
    <scope>NUCLEOTIDE SEQUENCE [LARGE SCALE GENOMIC DNA]</scope>
    <source>
        <strain evidence="3">MAFF 305830</strain>
    </source>
</reference>
<dbReference type="OrthoDB" id="3246235at2759"/>
<dbReference type="EMBL" id="KN824280">
    <property type="protein sequence ID" value="KIM32129.1"/>
    <property type="molecule type" value="Genomic_DNA"/>
</dbReference>
<sequence>MPSCRITNYTTQPLNVSLKHLCALHFENEVAPGQTVKLKPGRVWFTLEVLVDDERNRYSVAQSAAAIAIVSLACVGTAALAVPAAAAAGSAGVGSAIVAGAGQVGSAIATGAGTIGAAVTTVGPTITGAGVAGVWAVGDTIVSGVGTVVGAAQGFLTAHAATVSKISAAFLPRAIDLVEKEVGGFNAVQKEVVAILSSPTVTEDVRKSGLSILSRLGAALAADRAAEAEAKEKEEKFNEKENQDPASLPSQPKDASSSRRPSLKHLPSSVSTLLHTLSNEGREERKSTKVAAKEAKLARKDASSWEDVSIEEDVAAGKVLSSASAPEHKRVCVHGLFMNERRHFEVREREGKIVLVDANTGAVVVA</sequence>
<keyword evidence="3" id="KW-1185">Reference proteome</keyword>
<evidence type="ECO:0000313" key="3">
    <source>
        <dbReference type="Proteomes" id="UP000054097"/>
    </source>
</evidence>
<feature type="compositionally biased region" description="Polar residues" evidence="1">
    <location>
        <begin position="244"/>
        <end position="260"/>
    </location>
</feature>
<accession>A0A0C3BJ85</accession>
<feature type="region of interest" description="Disordered" evidence="1">
    <location>
        <begin position="227"/>
        <end position="291"/>
    </location>
</feature>
<feature type="compositionally biased region" description="Basic and acidic residues" evidence="1">
    <location>
        <begin position="227"/>
        <end position="243"/>
    </location>
</feature>
<name>A0A0C3BJ85_SERVB</name>
<feature type="compositionally biased region" description="Polar residues" evidence="1">
    <location>
        <begin position="268"/>
        <end position="279"/>
    </location>
</feature>
<feature type="compositionally biased region" description="Basic and acidic residues" evidence="1">
    <location>
        <begin position="280"/>
        <end position="291"/>
    </location>
</feature>
<organism evidence="2 3">
    <name type="scientific">Serendipita vermifera MAFF 305830</name>
    <dbReference type="NCBI Taxonomy" id="933852"/>
    <lineage>
        <taxon>Eukaryota</taxon>
        <taxon>Fungi</taxon>
        <taxon>Dikarya</taxon>
        <taxon>Basidiomycota</taxon>
        <taxon>Agaricomycotina</taxon>
        <taxon>Agaricomycetes</taxon>
        <taxon>Sebacinales</taxon>
        <taxon>Serendipitaceae</taxon>
        <taxon>Serendipita</taxon>
    </lineage>
</organism>
<protein>
    <submittedName>
        <fullName evidence="2">Uncharacterized protein</fullName>
    </submittedName>
</protein>
<dbReference type="HOGENOM" id="CLU_756866_0_0_1"/>
<gene>
    <name evidence="2" type="ORF">M408DRAFT_214343</name>
</gene>
<proteinExistence type="predicted"/>
<dbReference type="Proteomes" id="UP000054097">
    <property type="component" value="Unassembled WGS sequence"/>
</dbReference>
<evidence type="ECO:0000313" key="2">
    <source>
        <dbReference type="EMBL" id="KIM32129.1"/>
    </source>
</evidence>
<dbReference type="AlphaFoldDB" id="A0A0C3BJ85"/>
<evidence type="ECO:0000256" key="1">
    <source>
        <dbReference type="SAM" id="MobiDB-lite"/>
    </source>
</evidence>